<keyword evidence="4" id="KW-1185">Reference proteome</keyword>
<feature type="domain" description="Heterokaryon incompatibility" evidence="2">
    <location>
        <begin position="57"/>
        <end position="244"/>
    </location>
</feature>
<dbReference type="EMBL" id="LFJN01000020">
    <property type="protein sequence ID" value="KPI38219.1"/>
    <property type="molecule type" value="Genomic_DNA"/>
</dbReference>
<comment type="caution">
    <text evidence="3">The sequence shown here is derived from an EMBL/GenBank/DDBJ whole genome shotgun (WGS) entry which is preliminary data.</text>
</comment>
<evidence type="ECO:0000256" key="1">
    <source>
        <dbReference type="SAM" id="MobiDB-lite"/>
    </source>
</evidence>
<dbReference type="PANTHER" id="PTHR24148">
    <property type="entry name" value="ANKYRIN REPEAT DOMAIN-CONTAINING PROTEIN 39 HOMOLOG-RELATED"/>
    <property type="match status" value="1"/>
</dbReference>
<protein>
    <recommendedName>
        <fullName evidence="2">Heterokaryon incompatibility domain-containing protein</fullName>
    </recommendedName>
</protein>
<dbReference type="InterPro" id="IPR052895">
    <property type="entry name" value="HetReg/Transcr_Mod"/>
</dbReference>
<name>A0A0N0NKT7_9EURO</name>
<dbReference type="RefSeq" id="XP_017998182.1">
    <property type="nucleotide sequence ID" value="XM_018138953.1"/>
</dbReference>
<dbReference type="Pfam" id="PF06985">
    <property type="entry name" value="HET"/>
    <property type="match status" value="1"/>
</dbReference>
<feature type="compositionally biased region" description="Polar residues" evidence="1">
    <location>
        <begin position="653"/>
        <end position="667"/>
    </location>
</feature>
<evidence type="ECO:0000313" key="4">
    <source>
        <dbReference type="Proteomes" id="UP000038010"/>
    </source>
</evidence>
<reference evidence="3 4" key="1">
    <citation type="submission" date="2015-06" db="EMBL/GenBank/DDBJ databases">
        <title>Draft genome of the ant-associated black yeast Phialophora attae CBS 131958.</title>
        <authorList>
            <person name="Moreno L.F."/>
            <person name="Stielow B.J."/>
            <person name="de Hoog S."/>
            <person name="Vicente V.A."/>
            <person name="Weiss V.A."/>
            <person name="de Vries M."/>
            <person name="Cruz L.M."/>
            <person name="Souza E.M."/>
        </authorList>
    </citation>
    <scope>NUCLEOTIDE SEQUENCE [LARGE SCALE GENOMIC DNA]</scope>
    <source>
        <strain evidence="3 4">CBS 131958</strain>
    </source>
</reference>
<accession>A0A0N0NKT7</accession>
<organism evidence="3 4">
    <name type="scientific">Cyphellophora attinorum</name>
    <dbReference type="NCBI Taxonomy" id="1664694"/>
    <lineage>
        <taxon>Eukaryota</taxon>
        <taxon>Fungi</taxon>
        <taxon>Dikarya</taxon>
        <taxon>Ascomycota</taxon>
        <taxon>Pezizomycotina</taxon>
        <taxon>Eurotiomycetes</taxon>
        <taxon>Chaetothyriomycetidae</taxon>
        <taxon>Chaetothyriales</taxon>
        <taxon>Cyphellophoraceae</taxon>
        <taxon>Cyphellophora</taxon>
    </lineage>
</organism>
<dbReference type="GeneID" id="28730824"/>
<proteinExistence type="predicted"/>
<dbReference type="AlphaFoldDB" id="A0A0N0NKT7"/>
<evidence type="ECO:0000259" key="2">
    <source>
        <dbReference type="Pfam" id="PF06985"/>
    </source>
</evidence>
<dbReference type="VEuPathDB" id="FungiDB:AB675_1019"/>
<evidence type="ECO:0000313" key="3">
    <source>
        <dbReference type="EMBL" id="KPI38219.1"/>
    </source>
</evidence>
<feature type="region of interest" description="Disordered" evidence="1">
    <location>
        <begin position="628"/>
        <end position="667"/>
    </location>
</feature>
<dbReference type="OrthoDB" id="2157530at2759"/>
<dbReference type="InterPro" id="IPR010730">
    <property type="entry name" value="HET"/>
</dbReference>
<dbReference type="STRING" id="1664694.A0A0N0NKT7"/>
<gene>
    <name evidence="3" type="ORF">AB675_1019</name>
</gene>
<dbReference type="Proteomes" id="UP000038010">
    <property type="component" value="Unassembled WGS sequence"/>
</dbReference>
<dbReference type="PANTHER" id="PTHR24148:SF73">
    <property type="entry name" value="HET DOMAIN PROTEIN (AFU_ORTHOLOGUE AFUA_8G01020)"/>
    <property type="match status" value="1"/>
</dbReference>
<sequence>MTTSISRQPYEYSGVDKDAREIRVLDLFPKLTSDGMIQGRLRTITLSPVSDDHVLDYRALSYAWGNPEQDQHQIVVDGKRLEVRANLHDFLQVYRKDITKWTRRMKHRTLWIDTICINQANVHERNHQVWMMSDIYKRAEEVVTWLGRGIELASGWDLRLFRLLATVHSPLTMLNRSSTELLSSNTFIRRLFRSTALMQRLARLPLNRMCGRSYHHLLKRSMRSATIESVLAAPYFDRRWVYGEMLLARKKTIYVGTIRISWPIVMLLWDYADNDDLNYIDVLDKLTLRGTALETALNYYRRTRCQETHDYVYAFLGFCNNGSSFPISYDCSLIELLLGTALFCLSNPLNLSDGMAYLMSPDFSKVFERLAELWMLHEQIACGPMTEAVSIGRRLACYTAQDCFSHPSETDFLIDGSHFSSVSRYEYVMTYDLFFDITESGANVVTSYFDQVLAAAGATHVVTCHRDKSVTMVLLSRCEGPCCQSRCFKILGRLHGRREYTSLAKQPLERPDHASDAHKFTCATEIYGPKGLPGIHLRRSSNHIGKPNLVVSELRSAVIVFGLPGWTGYRNLRLSALDILYDPMSFAIEPIMFEEVEFRGTFEGSGDSDSDDTGDSSSSMKLVSMERTSFWQKKGVPPGSDRSTLEEEESDDQVSFKTTESACLSNL</sequence>